<evidence type="ECO:0000256" key="2">
    <source>
        <dbReference type="SAM" id="MobiDB-lite"/>
    </source>
</evidence>
<dbReference type="AlphaFoldDB" id="A0A7C5Z8Q5"/>
<name>A0A7C5Z8Q5_9FIRM</name>
<organism evidence="4">
    <name type="scientific">Caldicellulosiruptor owensensis</name>
    <dbReference type="NCBI Taxonomy" id="55205"/>
    <lineage>
        <taxon>Bacteria</taxon>
        <taxon>Bacillati</taxon>
        <taxon>Bacillota</taxon>
        <taxon>Bacillota incertae sedis</taxon>
        <taxon>Caldicellulosiruptorales</taxon>
        <taxon>Caldicellulosiruptoraceae</taxon>
        <taxon>Caldicellulosiruptor</taxon>
    </lineage>
</organism>
<dbReference type="EMBL" id="DRUZ01000122">
    <property type="protein sequence ID" value="HHS02901.1"/>
    <property type="molecule type" value="Genomic_DNA"/>
</dbReference>
<reference evidence="4" key="1">
    <citation type="journal article" date="2020" name="mSystems">
        <title>Genome- and Community-Level Interaction Insights into Carbon Utilization and Element Cycling Functions of Hydrothermarchaeota in Hydrothermal Sediment.</title>
        <authorList>
            <person name="Zhou Z."/>
            <person name="Liu Y."/>
            <person name="Xu W."/>
            <person name="Pan J."/>
            <person name="Luo Z.H."/>
            <person name="Li M."/>
        </authorList>
    </citation>
    <scope>NUCLEOTIDE SEQUENCE [LARGE SCALE GENOMIC DNA]</scope>
    <source>
        <strain evidence="4">SpSt-102</strain>
    </source>
</reference>
<protein>
    <submittedName>
        <fullName evidence="4">DnaD domain protein</fullName>
    </submittedName>
</protein>
<dbReference type="PANTHER" id="PTHR37293:SF5">
    <property type="entry name" value="DNA REPLICATION PROTEIN"/>
    <property type="match status" value="1"/>
</dbReference>
<dbReference type="InterPro" id="IPR017019">
    <property type="entry name" value="DNA_replication_prd_bac"/>
</dbReference>
<evidence type="ECO:0000256" key="1">
    <source>
        <dbReference type="ARBA" id="ARBA00093462"/>
    </source>
</evidence>
<dbReference type="PIRSF" id="PIRSF033722">
    <property type="entry name" value="DnaD_CA_C3587_prd"/>
    <property type="match status" value="1"/>
</dbReference>
<proteinExistence type="inferred from homology"/>
<dbReference type="InterPro" id="IPR034829">
    <property type="entry name" value="DnaD-like_sf"/>
</dbReference>
<dbReference type="Pfam" id="PF07261">
    <property type="entry name" value="DnaB_2"/>
    <property type="match status" value="2"/>
</dbReference>
<feature type="domain" description="DnaB/C C-terminal" evidence="3">
    <location>
        <begin position="226"/>
        <end position="290"/>
    </location>
</feature>
<feature type="domain" description="DnaB/C C-terminal" evidence="3">
    <location>
        <begin position="131"/>
        <end position="205"/>
    </location>
</feature>
<dbReference type="SUPFAM" id="SSF158499">
    <property type="entry name" value="DnaD domain-like"/>
    <property type="match status" value="2"/>
</dbReference>
<dbReference type="InterPro" id="IPR053162">
    <property type="entry name" value="DnaD"/>
</dbReference>
<accession>A0A7C5Z8Q5</accession>
<sequence>MGKLFLAPKQQNFVSIGYDFIKNHMPFSDGEFVKVYIYLKYLVQNKIETVEIDKIAKELNLLESDVVKALEFWAQRNLIRLSKDVDGNFSIDFLDEMFSYEKVENVPTPPVYTTEDLSRFFETDEKFRGLLEFAQKQYCRTFNKSDIDVLLEIYDWLKLPIEVIYLLINYVTINKNNKNLKFLEQMAIKWKELNIDSIEKAEEYIRSQEDTSRIKRLVLQYLGIYNRAPTKVEDEIMNVWINDWKMPEDVIMYALSLVKNVNNPTVSYVNGIIKRWYEAGLKDLESIKKFELENAQKKEKSKKQSSNKKSLREERDPSTYTALEELYKKALRGNANDDE</sequence>
<feature type="region of interest" description="Disordered" evidence="2">
    <location>
        <begin position="294"/>
        <end position="322"/>
    </location>
</feature>
<comment type="caution">
    <text evidence="4">The sequence shown here is derived from an EMBL/GenBank/DDBJ whole genome shotgun (WGS) entry which is preliminary data.</text>
</comment>
<dbReference type="InterPro" id="IPR006343">
    <property type="entry name" value="DnaB/C_C"/>
</dbReference>
<evidence type="ECO:0000259" key="3">
    <source>
        <dbReference type="Pfam" id="PF07261"/>
    </source>
</evidence>
<gene>
    <name evidence="4" type="ORF">ENL71_10660</name>
</gene>
<dbReference type="Gene3D" id="1.10.10.630">
    <property type="entry name" value="DnaD domain-like"/>
    <property type="match status" value="2"/>
</dbReference>
<dbReference type="PANTHER" id="PTHR37293">
    <property type="entry name" value="PHAGE REPLICATION PROTEIN-RELATED"/>
    <property type="match status" value="1"/>
</dbReference>
<dbReference type="NCBIfam" id="TIGR01446">
    <property type="entry name" value="DnaD_dom"/>
    <property type="match status" value="1"/>
</dbReference>
<evidence type="ECO:0000313" key="4">
    <source>
        <dbReference type="EMBL" id="HHS02901.1"/>
    </source>
</evidence>
<comment type="similarity">
    <text evidence="1">Belongs to the DnaB/DnaD family.</text>
</comment>